<comment type="caution">
    <text evidence="2">The sequence shown here is derived from an EMBL/GenBank/DDBJ whole genome shotgun (WGS) entry which is preliminary data.</text>
</comment>
<keyword evidence="3" id="KW-1185">Reference proteome</keyword>
<feature type="transmembrane region" description="Helical" evidence="1">
    <location>
        <begin position="12"/>
        <end position="32"/>
    </location>
</feature>
<keyword evidence="1" id="KW-0812">Transmembrane</keyword>
<reference evidence="3" key="1">
    <citation type="journal article" date="2019" name="Int. J. Syst. Evol. Microbiol.">
        <title>The Global Catalogue of Microorganisms (GCM) 10K type strain sequencing project: providing services to taxonomists for standard genome sequencing and annotation.</title>
        <authorList>
            <consortium name="The Broad Institute Genomics Platform"/>
            <consortium name="The Broad Institute Genome Sequencing Center for Infectious Disease"/>
            <person name="Wu L."/>
            <person name="Ma J."/>
        </authorList>
    </citation>
    <scope>NUCLEOTIDE SEQUENCE [LARGE SCALE GENOMIC DNA]</scope>
    <source>
        <strain evidence="3">KCTC 3913</strain>
    </source>
</reference>
<evidence type="ECO:0000256" key="1">
    <source>
        <dbReference type="SAM" id="Phobius"/>
    </source>
</evidence>
<accession>A0ABW5RRL7</accession>
<dbReference type="Proteomes" id="UP001597506">
    <property type="component" value="Unassembled WGS sequence"/>
</dbReference>
<name>A0ABW5RRL7_9BACI</name>
<evidence type="ECO:0000313" key="3">
    <source>
        <dbReference type="Proteomes" id="UP001597506"/>
    </source>
</evidence>
<organism evidence="2 3">
    <name type="scientific">Bacillus seohaeanensis</name>
    <dbReference type="NCBI Taxonomy" id="284580"/>
    <lineage>
        <taxon>Bacteria</taxon>
        <taxon>Bacillati</taxon>
        <taxon>Bacillota</taxon>
        <taxon>Bacilli</taxon>
        <taxon>Bacillales</taxon>
        <taxon>Bacillaceae</taxon>
        <taxon>Bacillus</taxon>
    </lineage>
</organism>
<evidence type="ECO:0000313" key="2">
    <source>
        <dbReference type="EMBL" id="MFD2681089.1"/>
    </source>
</evidence>
<sequence>MYTKRLAAYLPAFLHALFSKKMLICIITLYIMRKELSMDGSKIIHSHIIGGNTKLVEKREE</sequence>
<proteinExistence type="predicted"/>
<keyword evidence="1" id="KW-0472">Membrane</keyword>
<protein>
    <submittedName>
        <fullName evidence="2">Uncharacterized protein</fullName>
    </submittedName>
</protein>
<keyword evidence="1" id="KW-1133">Transmembrane helix</keyword>
<dbReference type="EMBL" id="JBHUMF010000023">
    <property type="protein sequence ID" value="MFD2681089.1"/>
    <property type="molecule type" value="Genomic_DNA"/>
</dbReference>
<dbReference type="RefSeq" id="WP_377934993.1">
    <property type="nucleotide sequence ID" value="NZ_JBHUMF010000023.1"/>
</dbReference>
<gene>
    <name evidence="2" type="ORF">ACFSUL_10060</name>
</gene>